<evidence type="ECO:0000313" key="3">
    <source>
        <dbReference type="Proteomes" id="UP000660611"/>
    </source>
</evidence>
<feature type="transmembrane region" description="Helical" evidence="1">
    <location>
        <begin position="44"/>
        <end position="64"/>
    </location>
</feature>
<keyword evidence="1" id="KW-0472">Membrane</keyword>
<organism evidence="2 3">
    <name type="scientific">Dactylosporangium siamense</name>
    <dbReference type="NCBI Taxonomy" id="685454"/>
    <lineage>
        <taxon>Bacteria</taxon>
        <taxon>Bacillati</taxon>
        <taxon>Actinomycetota</taxon>
        <taxon>Actinomycetes</taxon>
        <taxon>Micromonosporales</taxon>
        <taxon>Micromonosporaceae</taxon>
        <taxon>Dactylosporangium</taxon>
    </lineage>
</organism>
<dbReference type="AlphaFoldDB" id="A0A919PJC6"/>
<keyword evidence="1" id="KW-0812">Transmembrane</keyword>
<gene>
    <name evidence="2" type="ORF">Dsi01nite_039410</name>
</gene>
<dbReference type="Proteomes" id="UP000660611">
    <property type="component" value="Unassembled WGS sequence"/>
</dbReference>
<reference evidence="2" key="1">
    <citation type="submission" date="2021-01" db="EMBL/GenBank/DDBJ databases">
        <title>Whole genome shotgun sequence of Dactylosporangium siamense NBRC 106093.</title>
        <authorList>
            <person name="Komaki H."/>
            <person name="Tamura T."/>
        </authorList>
    </citation>
    <scope>NUCLEOTIDE SEQUENCE</scope>
    <source>
        <strain evidence="2">NBRC 106093</strain>
    </source>
</reference>
<name>A0A919PJC6_9ACTN</name>
<dbReference type="RefSeq" id="WP_203847698.1">
    <property type="nucleotide sequence ID" value="NZ_BAAAVW010000012.1"/>
</dbReference>
<comment type="caution">
    <text evidence="2">The sequence shown here is derived from an EMBL/GenBank/DDBJ whole genome shotgun (WGS) entry which is preliminary data.</text>
</comment>
<sequence length="448" mass="47505">MKPTLEQELINTLETGARQVAEPDGALFANVARLVKRRRRRRRLTAVASVAVLVAVVGGSLPLMGRHVQPAPPSVPPDLSATYPLTVPDFDNAPNVADVWPEAVRTLPLTLPGGGRYVVQAVLPHGRYVVLNYSERLPGFRLDRPSVFDPGAGTVRELAPADASTSIIGLGVIGSNAVWATTPLGATGTTTEYEVWTASLAGGAASKLITLQHEDNQFTGSLTIAGNSVMWDRYEAVKVDGKGQRRSVGIYRLPLSGGQPQLVAGTQGYRVTSGYAGWGGASAVAMRNGTETTTPSGWTTDDPADAPLFDLTRSVPVPWSRAPEVDTGPMGYMECGLLGCTGRRDGAPNPANPVTAFVQRRDGSGYLEVGDKDIGPVGDGRFLKLEYSAGPTSGRRLVVWDRKSATAASCGVPVSDGFIRPDLLELGRPFVTWTEGSTMKLLDITAIE</sequence>
<protein>
    <submittedName>
        <fullName evidence="2">Uncharacterized protein</fullName>
    </submittedName>
</protein>
<keyword evidence="3" id="KW-1185">Reference proteome</keyword>
<dbReference type="EMBL" id="BONQ01000058">
    <property type="protein sequence ID" value="GIG45900.1"/>
    <property type="molecule type" value="Genomic_DNA"/>
</dbReference>
<evidence type="ECO:0000256" key="1">
    <source>
        <dbReference type="SAM" id="Phobius"/>
    </source>
</evidence>
<evidence type="ECO:0000313" key="2">
    <source>
        <dbReference type="EMBL" id="GIG45900.1"/>
    </source>
</evidence>
<keyword evidence="1" id="KW-1133">Transmembrane helix</keyword>
<proteinExistence type="predicted"/>
<accession>A0A919PJC6</accession>